<evidence type="ECO:0000313" key="4">
    <source>
        <dbReference type="Proteomes" id="UP000226192"/>
    </source>
</evidence>
<evidence type="ECO:0000313" key="3">
    <source>
        <dbReference type="EMBL" id="PHH61889.1"/>
    </source>
</evidence>
<dbReference type="EMBL" id="NJET01000088">
    <property type="protein sequence ID" value="PHH61889.1"/>
    <property type="molecule type" value="Genomic_DNA"/>
</dbReference>
<accession>A0A2C5X8W4</accession>
<dbReference type="InterPro" id="IPR012310">
    <property type="entry name" value="DNA_ligase_ATP-dep_cent"/>
</dbReference>
<sequence>MDGEYCQIHVDAAHGPPRIQIFSKSGKDSTEDRVGLHDTIAQSLKLGSLDCKVRKQCILEGELVVYSDKENKILPFHKIRNHVSRRGLFLNVEQDSPPRDCEHLMIIYFDILLLDDDSLLATRHSERFKILERIVSQRQGWSELIQRQVIDFRSHYASSDLRNAFASIIVAKDEGLVLKPDEPYFNLEGFNKSLAGCCIKLKKEYIGNFGDVGDFAVVGAGFNAAKAKSYNIPNVKWTHFFIGCITNKEKAKNPQINSEFTVVNVVELNKTQIGTLLKFGTPLPLSVSENKAIKVQVPRGIDTSTPMTVIFQNPLVFDLRCFSFDKPGNVGFWTLRFPVVSKIHFDRDYTDTVSFDELQQMAKEATTIPEVKDSQENLAWVAKLESADPMDSNLDAIKYKCLCLAYDSQASSTSLQIFDTTWAN</sequence>
<dbReference type="GO" id="GO:0005634">
    <property type="term" value="C:nucleus"/>
    <property type="evidence" value="ECO:0007669"/>
    <property type="project" value="TreeGrafter"/>
</dbReference>
<dbReference type="Proteomes" id="UP000226192">
    <property type="component" value="Unassembled WGS sequence"/>
</dbReference>
<dbReference type="GO" id="GO:0003910">
    <property type="term" value="F:DNA ligase (ATP) activity"/>
    <property type="evidence" value="ECO:0007669"/>
    <property type="project" value="InterPro"/>
</dbReference>
<dbReference type="SUPFAM" id="SSF56091">
    <property type="entry name" value="DNA ligase/mRNA capping enzyme, catalytic domain"/>
    <property type="match status" value="1"/>
</dbReference>
<dbReference type="GO" id="GO:1903461">
    <property type="term" value="P:Okazaki fragment processing involved in mitotic DNA replication"/>
    <property type="evidence" value="ECO:0007669"/>
    <property type="project" value="TreeGrafter"/>
</dbReference>
<dbReference type="Gene3D" id="2.40.50.140">
    <property type="entry name" value="Nucleic acid-binding proteins"/>
    <property type="match status" value="1"/>
</dbReference>
<keyword evidence="1" id="KW-0436">Ligase</keyword>
<dbReference type="PANTHER" id="PTHR45674">
    <property type="entry name" value="DNA LIGASE 1/3 FAMILY MEMBER"/>
    <property type="match status" value="1"/>
</dbReference>
<dbReference type="PANTHER" id="PTHR45674:SF12">
    <property type="entry name" value="ATP DEPENDENT DNA LIGASE DOMAIN-CONTAINING PROTEIN"/>
    <property type="match status" value="1"/>
</dbReference>
<dbReference type="PROSITE" id="PS50160">
    <property type="entry name" value="DNA_LIGASE_A3"/>
    <property type="match status" value="1"/>
</dbReference>
<proteinExistence type="predicted"/>
<dbReference type="Gene3D" id="3.30.470.30">
    <property type="entry name" value="DNA ligase/mRNA capping enzyme"/>
    <property type="match status" value="1"/>
</dbReference>
<dbReference type="STRING" id="1399860.A0A2C5X8W4"/>
<protein>
    <recommendedName>
        <fullName evidence="2">ATP-dependent DNA ligase family profile domain-containing protein</fullName>
    </recommendedName>
</protein>
<dbReference type="OrthoDB" id="2160351at2759"/>
<dbReference type="GO" id="GO:0006310">
    <property type="term" value="P:DNA recombination"/>
    <property type="evidence" value="ECO:0007669"/>
    <property type="project" value="InterPro"/>
</dbReference>
<dbReference type="GO" id="GO:0005524">
    <property type="term" value="F:ATP binding"/>
    <property type="evidence" value="ECO:0007669"/>
    <property type="project" value="InterPro"/>
</dbReference>
<feature type="domain" description="ATP-dependent DNA ligase family profile" evidence="2">
    <location>
        <begin position="106"/>
        <end position="246"/>
    </location>
</feature>
<gene>
    <name evidence="3" type="ORF">CDD81_7753</name>
</gene>
<dbReference type="GO" id="GO:0006281">
    <property type="term" value="P:DNA repair"/>
    <property type="evidence" value="ECO:0007669"/>
    <property type="project" value="InterPro"/>
</dbReference>
<keyword evidence="4" id="KW-1185">Reference proteome</keyword>
<dbReference type="AlphaFoldDB" id="A0A2C5X8W4"/>
<evidence type="ECO:0000259" key="2">
    <source>
        <dbReference type="PROSITE" id="PS50160"/>
    </source>
</evidence>
<evidence type="ECO:0000256" key="1">
    <source>
        <dbReference type="ARBA" id="ARBA00022598"/>
    </source>
</evidence>
<reference evidence="3 4" key="1">
    <citation type="submission" date="2017-06" db="EMBL/GenBank/DDBJ databases">
        <title>Ant-infecting Ophiocordyceps genomes reveal a high diversity of potential behavioral manipulation genes and a possible major role for enterotoxins.</title>
        <authorList>
            <person name="De Bekker C."/>
            <person name="Evans H.C."/>
            <person name="Brachmann A."/>
            <person name="Hughes D.P."/>
        </authorList>
    </citation>
    <scope>NUCLEOTIDE SEQUENCE [LARGE SCALE GENOMIC DNA]</scope>
    <source>
        <strain evidence="3 4">Map64</strain>
    </source>
</reference>
<dbReference type="InterPro" id="IPR012340">
    <property type="entry name" value="NA-bd_OB-fold"/>
</dbReference>
<dbReference type="Pfam" id="PF01068">
    <property type="entry name" value="DNA_ligase_A_M"/>
    <property type="match status" value="1"/>
</dbReference>
<name>A0A2C5X8W4_9HYPO</name>
<organism evidence="3 4">
    <name type="scientific">Ophiocordyceps australis</name>
    <dbReference type="NCBI Taxonomy" id="1399860"/>
    <lineage>
        <taxon>Eukaryota</taxon>
        <taxon>Fungi</taxon>
        <taxon>Dikarya</taxon>
        <taxon>Ascomycota</taxon>
        <taxon>Pezizomycotina</taxon>
        <taxon>Sordariomycetes</taxon>
        <taxon>Hypocreomycetidae</taxon>
        <taxon>Hypocreales</taxon>
        <taxon>Ophiocordycipitaceae</taxon>
        <taxon>Ophiocordyceps</taxon>
    </lineage>
</organism>
<dbReference type="GO" id="GO:0005739">
    <property type="term" value="C:mitochondrion"/>
    <property type="evidence" value="ECO:0007669"/>
    <property type="project" value="TreeGrafter"/>
</dbReference>
<comment type="caution">
    <text evidence="3">The sequence shown here is derived from an EMBL/GenBank/DDBJ whole genome shotgun (WGS) entry which is preliminary data.</text>
</comment>
<dbReference type="InterPro" id="IPR050191">
    <property type="entry name" value="ATP-dep_DNA_ligase"/>
</dbReference>